<feature type="region of interest" description="Disordered" evidence="1">
    <location>
        <begin position="49"/>
        <end position="69"/>
    </location>
</feature>
<reference evidence="2 3" key="1">
    <citation type="journal article" date="2023" name="PLoS ONE">
        <title>Complete genome assembly of Hawai'i environmental nontuberculous mycobacteria reveals unexpected co-isolation with methylobacteria.</title>
        <authorList>
            <person name="Hendrix J."/>
            <person name="Epperson L.E."/>
            <person name="Tong E.I."/>
            <person name="Chan Y.L."/>
            <person name="Hasan N.A."/>
            <person name="Dawrs S.N."/>
            <person name="Norton G.J."/>
            <person name="Virdi R."/>
            <person name="Crooks J.L."/>
            <person name="Chan E.D."/>
            <person name="Honda J.R."/>
            <person name="Strong M."/>
        </authorList>
    </citation>
    <scope>NUCLEOTIDE SEQUENCE [LARGE SCALE GENOMIC DNA]</scope>
    <source>
        <strain evidence="2 3">NJH_HI01</strain>
    </source>
</reference>
<organism evidence="2 3">
    <name type="scientific">Methylorubrum rhodesianum</name>
    <dbReference type="NCBI Taxonomy" id="29427"/>
    <lineage>
        <taxon>Bacteria</taxon>
        <taxon>Pseudomonadati</taxon>
        <taxon>Pseudomonadota</taxon>
        <taxon>Alphaproteobacteria</taxon>
        <taxon>Hyphomicrobiales</taxon>
        <taxon>Methylobacteriaceae</taxon>
        <taxon>Methylorubrum</taxon>
    </lineage>
</organism>
<sequence length="69" mass="7579">MGEVGIARTVPMTSQIRLRAPANAREEGMGRALKHSVNHVVLSFAEIARPGRARPAHEERPPDPANPFR</sequence>
<proteinExistence type="predicted"/>
<gene>
    <name evidence="2" type="ORF">PUR21_04750</name>
</gene>
<comment type="caution">
    <text evidence="2">The sequence shown here is derived from an EMBL/GenBank/DDBJ whole genome shotgun (WGS) entry which is preliminary data.</text>
</comment>
<dbReference type="EMBL" id="JAQYXL010000001">
    <property type="protein sequence ID" value="MEN3226976.1"/>
    <property type="molecule type" value="Genomic_DNA"/>
</dbReference>
<accession>A0ABU9Z736</accession>
<keyword evidence="3" id="KW-1185">Reference proteome</keyword>
<dbReference type="Proteomes" id="UP001404845">
    <property type="component" value="Unassembled WGS sequence"/>
</dbReference>
<protein>
    <submittedName>
        <fullName evidence="2">Uncharacterized protein</fullName>
    </submittedName>
</protein>
<evidence type="ECO:0000313" key="2">
    <source>
        <dbReference type="EMBL" id="MEN3226976.1"/>
    </source>
</evidence>
<evidence type="ECO:0000256" key="1">
    <source>
        <dbReference type="SAM" id="MobiDB-lite"/>
    </source>
</evidence>
<name>A0ABU9Z736_9HYPH</name>
<dbReference type="RefSeq" id="WP_183668590.1">
    <property type="nucleotide sequence ID" value="NZ_JACHOS010000010.1"/>
</dbReference>
<evidence type="ECO:0000313" key="3">
    <source>
        <dbReference type="Proteomes" id="UP001404845"/>
    </source>
</evidence>